<feature type="compositionally biased region" description="Low complexity" evidence="5">
    <location>
        <begin position="14"/>
        <end position="29"/>
    </location>
</feature>
<dbReference type="CDD" id="cd02110">
    <property type="entry name" value="SO_family_Moco_dimer"/>
    <property type="match status" value="1"/>
</dbReference>
<dbReference type="Proteomes" id="UP001304769">
    <property type="component" value="Unassembled WGS sequence"/>
</dbReference>
<dbReference type="Gene3D" id="2.60.40.650">
    <property type="match status" value="1"/>
</dbReference>
<dbReference type="InterPro" id="IPR000572">
    <property type="entry name" value="OxRdtase_Mopterin-bd_dom"/>
</dbReference>
<dbReference type="Pfam" id="PF03404">
    <property type="entry name" value="Mo-co_dimer"/>
    <property type="match status" value="1"/>
</dbReference>
<dbReference type="SUPFAM" id="SSF56524">
    <property type="entry name" value="Oxidoreductase molybdopterin-binding domain"/>
    <property type="match status" value="1"/>
</dbReference>
<dbReference type="PANTHER" id="PTHR19372:SF7">
    <property type="entry name" value="SULFITE OXIDASE, MITOCHONDRIAL"/>
    <property type="match status" value="1"/>
</dbReference>
<sequence length="395" mass="42580">MRAKITAQHRPHHATQAAAAPEVRAAVPSPTVPSPLPGPAPTTGPITWDELHLAGRNHEAPLESLRWPVSPPGLHYVLTHFDVPDVDPVAWRLRFGGVVSHALALTLSDLRRRPRRTLTVTLECAGNGRSRLEPRPISQPWDLGGFGTAEWTGTPLAPLLAEAGVEPEAVELVFEGEDRGFQAGVEQRFARSLSIAEASAPDVLLAYEMNGAPLPPQHGFPVRLVVPGWYGMASVKWLSSIEAVAEPFAGYQQAVAYRYQEDADDGGAPVERIRVRSLMVPPGVPDFLTRRRTVDAGPTMLRGRAWSGAGPVTKVEVGIDGVWAAAQLEPPVGPYAWQEWSCPWVATRGAHRLACRAHDAAGNVQPEEAPWNLQGMGNNGVQTLEVEVRDPGAAS</sequence>
<feature type="compositionally biased region" description="Pro residues" evidence="5">
    <location>
        <begin position="30"/>
        <end position="42"/>
    </location>
</feature>
<evidence type="ECO:0000313" key="8">
    <source>
        <dbReference type="EMBL" id="MEA5457031.1"/>
    </source>
</evidence>
<accession>A0ABU5TC63</accession>
<dbReference type="InterPro" id="IPR005066">
    <property type="entry name" value="MoCF_OxRdtse_dimer"/>
</dbReference>
<dbReference type="EMBL" id="JAYGGQ010000020">
    <property type="protein sequence ID" value="MEA5457031.1"/>
    <property type="molecule type" value="Genomic_DNA"/>
</dbReference>
<feature type="region of interest" description="Disordered" evidence="5">
    <location>
        <begin position="1"/>
        <end position="42"/>
    </location>
</feature>
<feature type="domain" description="Moybdenum cofactor oxidoreductase dimerisation" evidence="7">
    <location>
        <begin position="274"/>
        <end position="380"/>
    </location>
</feature>
<evidence type="ECO:0000256" key="4">
    <source>
        <dbReference type="ARBA" id="ARBA00023002"/>
    </source>
</evidence>
<organism evidence="8 9">
    <name type="scientific">Sinomonas terricola</name>
    <dbReference type="NCBI Taxonomy" id="3110330"/>
    <lineage>
        <taxon>Bacteria</taxon>
        <taxon>Bacillati</taxon>
        <taxon>Actinomycetota</taxon>
        <taxon>Actinomycetes</taxon>
        <taxon>Micrococcales</taxon>
        <taxon>Micrococcaceae</taxon>
        <taxon>Sinomonas</taxon>
    </lineage>
</organism>
<comment type="caution">
    <text evidence="8">The sequence shown here is derived from an EMBL/GenBank/DDBJ whole genome shotgun (WGS) entry which is preliminary data.</text>
</comment>
<evidence type="ECO:0000256" key="1">
    <source>
        <dbReference type="ARBA" id="ARBA00001924"/>
    </source>
</evidence>
<dbReference type="InterPro" id="IPR036374">
    <property type="entry name" value="OxRdtase_Mopterin-bd_sf"/>
</dbReference>
<dbReference type="PRINTS" id="PR00407">
    <property type="entry name" value="EUMOPTERIN"/>
</dbReference>
<protein>
    <submittedName>
        <fullName evidence="8">Sulfite oxidase</fullName>
    </submittedName>
</protein>
<reference evidence="8 9" key="1">
    <citation type="submission" date="2023-12" db="EMBL/GenBank/DDBJ databases">
        <title>Sinomonas terricola sp. nov, isolated from litchi orchard soil in Guangdong, PR China.</title>
        <authorList>
            <person name="Jiaxin W."/>
            <person name="Yang Z."/>
            <person name="Honghui Z."/>
        </authorList>
    </citation>
    <scope>NUCLEOTIDE SEQUENCE [LARGE SCALE GENOMIC DNA]</scope>
    <source>
        <strain evidence="8 9">JGH33</strain>
    </source>
</reference>
<comment type="cofactor">
    <cofactor evidence="1">
        <name>Mo-molybdopterin</name>
        <dbReference type="ChEBI" id="CHEBI:71302"/>
    </cofactor>
</comment>
<evidence type="ECO:0000256" key="3">
    <source>
        <dbReference type="ARBA" id="ARBA00022723"/>
    </source>
</evidence>
<dbReference type="InterPro" id="IPR008335">
    <property type="entry name" value="Mopterin_OxRdtase_euk"/>
</dbReference>
<feature type="compositionally biased region" description="Basic residues" evidence="5">
    <location>
        <begin position="1"/>
        <end position="13"/>
    </location>
</feature>
<keyword evidence="2" id="KW-0500">Molybdenum</keyword>
<evidence type="ECO:0000313" key="9">
    <source>
        <dbReference type="Proteomes" id="UP001304769"/>
    </source>
</evidence>
<keyword evidence="3" id="KW-0479">Metal-binding</keyword>
<evidence type="ECO:0000256" key="5">
    <source>
        <dbReference type="SAM" id="MobiDB-lite"/>
    </source>
</evidence>
<dbReference type="RefSeq" id="WP_323280944.1">
    <property type="nucleotide sequence ID" value="NZ_JAYGGQ010000020.1"/>
</dbReference>
<dbReference type="InterPro" id="IPR014756">
    <property type="entry name" value="Ig_E-set"/>
</dbReference>
<dbReference type="Pfam" id="PF00174">
    <property type="entry name" value="Oxidored_molyb"/>
    <property type="match status" value="1"/>
</dbReference>
<evidence type="ECO:0000259" key="6">
    <source>
        <dbReference type="Pfam" id="PF00174"/>
    </source>
</evidence>
<evidence type="ECO:0000256" key="2">
    <source>
        <dbReference type="ARBA" id="ARBA00022505"/>
    </source>
</evidence>
<evidence type="ECO:0000259" key="7">
    <source>
        <dbReference type="Pfam" id="PF03404"/>
    </source>
</evidence>
<gene>
    <name evidence="8" type="ORF">SPF06_20090</name>
</gene>
<dbReference type="SUPFAM" id="SSF81296">
    <property type="entry name" value="E set domains"/>
    <property type="match status" value="1"/>
</dbReference>
<name>A0ABU5TC63_9MICC</name>
<dbReference type="PANTHER" id="PTHR19372">
    <property type="entry name" value="SULFITE REDUCTASE"/>
    <property type="match status" value="1"/>
</dbReference>
<keyword evidence="9" id="KW-1185">Reference proteome</keyword>
<dbReference type="Gene3D" id="3.90.420.10">
    <property type="entry name" value="Oxidoreductase, molybdopterin-binding domain"/>
    <property type="match status" value="1"/>
</dbReference>
<proteinExistence type="predicted"/>
<keyword evidence="4" id="KW-0560">Oxidoreductase</keyword>
<feature type="domain" description="Oxidoreductase molybdopterin-binding" evidence="6">
    <location>
        <begin position="80"/>
        <end position="251"/>
    </location>
</feature>